<name>A0A4Q7NDJ9_9BURK</name>
<sequence>MTSTSARTCVPIRSLAIHGVWLLLAACGGDGDQALPAPPVVPPAASLAVDCAGPHCGAIAPDRYDGQGIGLWQYTNDTDERVALPIRIAGIPGKDVQLIYASHSDTPQKLPALELFVRSPYPGAALASTLNGLSLRAGQPSTFPTIRHGRIPEAMWRKFRAQRQISPQLRAAPDVRVPPQVGDRRNWWIDSSVDEPDSIRSRPATLRKQVMASGIDPRRVNFWVADPTEGPDLITDGMLDQLAQRVLAGDDSSYARLVALAGPLWGPSPYENVIPPDQDLHIVIADGLASGGYVDLLNVLRRDMPTGIPEIDEWLRFSNEAIAAVLHAASVYDPLGPVGYGPSTLMHELTHAATAYGRDFSRTISYANDTWLEEMVATMMQDVQFREDLDSKHSIRDDRLASWLRLVKWGSLNCDLRSVSASDFTQACYGYDRVGSFGAFLLRQFGVAFFHGLLQNTSSRDSFEVLDDAIRQAGGAGFAQAWQRFSTIAALLPATNVPTGFGMPARKENGYALVPMDGARYAVSELPTATPMQLAPYGIFPFVRPGIQGTYRETVTVPPHTSLSVVIR</sequence>
<keyword evidence="3" id="KW-1185">Reference proteome</keyword>
<feature type="signal peptide" evidence="1">
    <location>
        <begin position="1"/>
        <end position="25"/>
    </location>
</feature>
<dbReference type="OrthoDB" id="8949730at2"/>
<dbReference type="PROSITE" id="PS51257">
    <property type="entry name" value="PROKAR_LIPOPROTEIN"/>
    <property type="match status" value="1"/>
</dbReference>
<dbReference type="RefSeq" id="WP_130358707.1">
    <property type="nucleotide sequence ID" value="NZ_SGXC01000002.1"/>
</dbReference>
<dbReference type="AlphaFoldDB" id="A0A4Q7NDJ9"/>
<dbReference type="EMBL" id="SGXC01000002">
    <property type="protein sequence ID" value="RZS81132.1"/>
    <property type="molecule type" value="Genomic_DNA"/>
</dbReference>
<reference evidence="2 3" key="1">
    <citation type="submission" date="2019-02" db="EMBL/GenBank/DDBJ databases">
        <title>Genomic Encyclopedia of Type Strains, Phase IV (KMG-IV): sequencing the most valuable type-strain genomes for metagenomic binning, comparative biology and taxonomic classification.</title>
        <authorList>
            <person name="Goeker M."/>
        </authorList>
    </citation>
    <scope>NUCLEOTIDE SEQUENCE [LARGE SCALE GENOMIC DNA]</scope>
    <source>
        <strain evidence="2 3">K24</strain>
    </source>
</reference>
<accession>A0A4Q7NDJ9</accession>
<feature type="chain" id="PRO_5020988007" evidence="1">
    <location>
        <begin position="26"/>
        <end position="568"/>
    </location>
</feature>
<gene>
    <name evidence="2" type="ORF">EV675_3750</name>
</gene>
<dbReference type="Pfam" id="PF10460">
    <property type="entry name" value="Peptidase_M30"/>
    <property type="match status" value="1"/>
</dbReference>
<proteinExistence type="predicted"/>
<evidence type="ECO:0000256" key="1">
    <source>
        <dbReference type="SAM" id="SignalP"/>
    </source>
</evidence>
<evidence type="ECO:0000313" key="3">
    <source>
        <dbReference type="Proteomes" id="UP000292445"/>
    </source>
</evidence>
<protein>
    <submittedName>
        <fullName evidence="2">Peptidase M30-like protein</fullName>
    </submittedName>
</protein>
<dbReference type="InterPro" id="IPR019501">
    <property type="entry name" value="Peptidase_M30_hyicolysin"/>
</dbReference>
<comment type="caution">
    <text evidence="2">The sequence shown here is derived from an EMBL/GenBank/DDBJ whole genome shotgun (WGS) entry which is preliminary data.</text>
</comment>
<organism evidence="2 3">
    <name type="scientific">Pigmentiphaga kullae</name>
    <dbReference type="NCBI Taxonomy" id="151784"/>
    <lineage>
        <taxon>Bacteria</taxon>
        <taxon>Pseudomonadati</taxon>
        <taxon>Pseudomonadota</taxon>
        <taxon>Betaproteobacteria</taxon>
        <taxon>Burkholderiales</taxon>
        <taxon>Alcaligenaceae</taxon>
        <taxon>Pigmentiphaga</taxon>
    </lineage>
</organism>
<evidence type="ECO:0000313" key="2">
    <source>
        <dbReference type="EMBL" id="RZS81132.1"/>
    </source>
</evidence>
<dbReference type="Proteomes" id="UP000292445">
    <property type="component" value="Unassembled WGS sequence"/>
</dbReference>
<keyword evidence="1" id="KW-0732">Signal</keyword>